<organism evidence="4">
    <name type="scientific">viral metagenome</name>
    <dbReference type="NCBI Taxonomy" id="1070528"/>
    <lineage>
        <taxon>unclassified sequences</taxon>
        <taxon>metagenomes</taxon>
        <taxon>organismal metagenomes</taxon>
    </lineage>
</organism>
<name>A0A6M3KVR4_9ZZZZ</name>
<sequence length="135" mass="15638">MKDFKEVKDSGKRQEFDTGSKRDTRDGKGRFDLIPPYALTRLARHYENGAVKYGDRNWEKGQPLARYLDSMIRHAYKFLGGSREEDHLAAVAWNALAYIETEYRIELGILPAELDDIEPVRKMLNGETQEESTRD</sequence>
<accession>A0A6M3KVR4</accession>
<evidence type="ECO:0000256" key="1">
    <source>
        <dbReference type="SAM" id="MobiDB-lite"/>
    </source>
</evidence>
<feature type="domain" description="dATP/dGTP diphosphohydrolase N-terminal" evidence="2">
    <location>
        <begin position="20"/>
        <end position="104"/>
    </location>
</feature>
<dbReference type="Pfam" id="PF18909">
    <property type="entry name" value="dGTP_diPhyd_N"/>
    <property type="match status" value="1"/>
</dbReference>
<reference evidence="4" key="1">
    <citation type="submission" date="2020-03" db="EMBL/GenBank/DDBJ databases">
        <title>The deep terrestrial virosphere.</title>
        <authorList>
            <person name="Holmfeldt K."/>
            <person name="Nilsson E."/>
            <person name="Simone D."/>
            <person name="Lopez-Fernandez M."/>
            <person name="Wu X."/>
            <person name="de Brujin I."/>
            <person name="Lundin D."/>
            <person name="Andersson A."/>
            <person name="Bertilsson S."/>
            <person name="Dopson M."/>
        </authorList>
    </citation>
    <scope>NUCLEOTIDE SEQUENCE</scope>
    <source>
        <strain evidence="3">MM415A02987</strain>
        <strain evidence="4">MM415B02217</strain>
    </source>
</reference>
<dbReference type="AlphaFoldDB" id="A0A6M3KVR4"/>
<feature type="region of interest" description="Disordered" evidence="1">
    <location>
        <begin position="1"/>
        <end position="31"/>
    </location>
</feature>
<evidence type="ECO:0000313" key="3">
    <source>
        <dbReference type="EMBL" id="QJA71917.1"/>
    </source>
</evidence>
<gene>
    <name evidence="3" type="ORF">MM415A02987_0007</name>
    <name evidence="4" type="ORF">MM415B02217_0013</name>
</gene>
<evidence type="ECO:0000313" key="4">
    <source>
        <dbReference type="EMBL" id="QJA85485.1"/>
    </source>
</evidence>
<dbReference type="InterPro" id="IPR044038">
    <property type="entry name" value="dATP/dGTP_diPOhydrolase_N"/>
</dbReference>
<dbReference type="EMBL" id="MT142577">
    <property type="protein sequence ID" value="QJA85485.1"/>
    <property type="molecule type" value="Genomic_DNA"/>
</dbReference>
<evidence type="ECO:0000259" key="2">
    <source>
        <dbReference type="Pfam" id="PF18909"/>
    </source>
</evidence>
<protein>
    <recommendedName>
        <fullName evidence="2">dATP/dGTP diphosphohydrolase N-terminal domain-containing protein</fullName>
    </recommendedName>
</protein>
<dbReference type="EMBL" id="MT141910">
    <property type="protein sequence ID" value="QJA71917.1"/>
    <property type="molecule type" value="Genomic_DNA"/>
</dbReference>
<proteinExistence type="predicted"/>